<name>Q83FY0_TROWT</name>
<proteinExistence type="predicted"/>
<evidence type="ECO:0000256" key="2">
    <source>
        <dbReference type="PIRSR" id="PIRSR605754-1"/>
    </source>
</evidence>
<reference evidence="4 5" key="1">
    <citation type="journal article" date="2003" name="Genome Res.">
        <title>Tropheryma whipplei twist: a human pathogenic Actinobacteria with a reduced genome.</title>
        <authorList>
            <person name="Raoult D."/>
            <person name="Ogata H."/>
            <person name="Audic S."/>
            <person name="Robert C."/>
            <person name="Suhre K."/>
            <person name="Drancourt M."/>
            <person name="Claverie J.-M."/>
        </authorList>
    </citation>
    <scope>NUCLEOTIDE SEQUENCE [LARGE SCALE GENOMIC DNA]</scope>
    <source>
        <strain evidence="4 5">Twist</strain>
    </source>
</reference>
<dbReference type="InterPro" id="IPR053465">
    <property type="entry name" value="Sortase_Class_E"/>
</dbReference>
<accession>Q83FY0</accession>
<evidence type="ECO:0000256" key="1">
    <source>
        <dbReference type="ARBA" id="ARBA00022801"/>
    </source>
</evidence>
<feature type="active site" description="Acyl-thioester intermediate" evidence="2">
    <location>
        <position position="218"/>
    </location>
</feature>
<dbReference type="Proteomes" id="UP000002200">
    <property type="component" value="Chromosome"/>
</dbReference>
<dbReference type="STRING" id="203267.TWT_564"/>
<keyword evidence="5" id="KW-1185">Reference proteome</keyword>
<dbReference type="AlphaFoldDB" id="Q83FY0"/>
<organism evidence="4 5">
    <name type="scientific">Tropheryma whipplei (strain Twist)</name>
    <name type="common">Whipple's bacillus</name>
    <dbReference type="NCBI Taxonomy" id="203267"/>
    <lineage>
        <taxon>Bacteria</taxon>
        <taxon>Bacillati</taxon>
        <taxon>Actinomycetota</taxon>
        <taxon>Actinomycetes</taxon>
        <taxon>Micrococcales</taxon>
        <taxon>Tropherymataceae</taxon>
        <taxon>Tropheryma</taxon>
    </lineage>
</organism>
<dbReference type="KEGG" id="twh:TWT_564"/>
<evidence type="ECO:0000313" key="5">
    <source>
        <dbReference type="Proteomes" id="UP000002200"/>
    </source>
</evidence>
<keyword evidence="3" id="KW-0472">Membrane</keyword>
<protein>
    <recommendedName>
        <fullName evidence="6">Class E sortase</fullName>
    </recommendedName>
</protein>
<keyword evidence="3" id="KW-0812">Transmembrane</keyword>
<keyword evidence="1" id="KW-0378">Hydrolase</keyword>
<dbReference type="InterPro" id="IPR005754">
    <property type="entry name" value="Sortase"/>
</dbReference>
<dbReference type="CDD" id="cd05830">
    <property type="entry name" value="Sortase_E"/>
    <property type="match status" value="1"/>
</dbReference>
<feature type="active site" description="Proton donor/acceptor" evidence="2">
    <location>
        <position position="150"/>
    </location>
</feature>
<evidence type="ECO:0008006" key="6">
    <source>
        <dbReference type="Google" id="ProtNLM"/>
    </source>
</evidence>
<dbReference type="NCBIfam" id="NF033747">
    <property type="entry name" value="class_E_sortase"/>
    <property type="match status" value="1"/>
</dbReference>
<sequence length="251" mass="27982">MGMIAKHTKRGVKFPRGEQAKPASGWSRIVMIFGELSMTAGVLVGIFYTWVLYIDSPLTAWEQGNSANLTASQFMRHRSDATETMPVTDRVKDYEDIAVLFVPRFGNKYKRVIRETTDVTRVLNSKTAGVGHYPHTALPGTSGNFAVAAHEVGWGAAFGKLSELRLGDKIYVLTPKGWYIYAYRSSEYVKPDGVNVLRPLPQSFAVPDETYIMTMTTCNPPFSVAERLIAYAVLEKWQADVPHEIVNIVNS</sequence>
<feature type="transmembrane region" description="Helical" evidence="3">
    <location>
        <begin position="29"/>
        <end position="53"/>
    </location>
</feature>
<dbReference type="InterPro" id="IPR023365">
    <property type="entry name" value="Sortase_dom-sf"/>
</dbReference>
<dbReference type="EMBL" id="AE014184">
    <property type="protein sequence ID" value="AAO44661.1"/>
    <property type="molecule type" value="Genomic_DNA"/>
</dbReference>
<dbReference type="Gene3D" id="2.40.260.10">
    <property type="entry name" value="Sortase"/>
    <property type="match status" value="1"/>
</dbReference>
<keyword evidence="3" id="KW-1133">Transmembrane helix</keyword>
<dbReference type="eggNOG" id="COG3764">
    <property type="taxonomic scope" value="Bacteria"/>
</dbReference>
<dbReference type="InterPro" id="IPR042003">
    <property type="entry name" value="Sortase_E"/>
</dbReference>
<dbReference type="Pfam" id="PF04203">
    <property type="entry name" value="Sortase"/>
    <property type="match status" value="1"/>
</dbReference>
<dbReference type="HOGENOM" id="CLU_045680_5_0_11"/>
<dbReference type="SUPFAM" id="SSF63817">
    <property type="entry name" value="Sortase"/>
    <property type="match status" value="1"/>
</dbReference>
<evidence type="ECO:0000313" key="4">
    <source>
        <dbReference type="EMBL" id="AAO44661.1"/>
    </source>
</evidence>
<evidence type="ECO:0000256" key="3">
    <source>
        <dbReference type="SAM" id="Phobius"/>
    </source>
</evidence>
<gene>
    <name evidence="4" type="ordered locus">TWT_564</name>
</gene>
<dbReference type="GO" id="GO:0016787">
    <property type="term" value="F:hydrolase activity"/>
    <property type="evidence" value="ECO:0007669"/>
    <property type="project" value="UniProtKB-KW"/>
</dbReference>